<proteinExistence type="predicted"/>
<dbReference type="RefSeq" id="WP_191841527.1">
    <property type="nucleotide sequence ID" value="NZ_BAAALB010000012.1"/>
</dbReference>
<comment type="caution">
    <text evidence="2">The sequence shown here is derived from an EMBL/GenBank/DDBJ whole genome shotgun (WGS) entry which is preliminary data.</text>
</comment>
<keyword evidence="3" id="KW-1185">Reference proteome</keyword>
<dbReference type="Pfam" id="PF11361">
    <property type="entry name" value="DUF3159"/>
    <property type="match status" value="1"/>
</dbReference>
<organism evidence="2 3">
    <name type="scientific">Catellatospora chokoriensis</name>
    <dbReference type="NCBI Taxonomy" id="310353"/>
    <lineage>
        <taxon>Bacteria</taxon>
        <taxon>Bacillati</taxon>
        <taxon>Actinomycetota</taxon>
        <taxon>Actinomycetes</taxon>
        <taxon>Micromonosporales</taxon>
        <taxon>Micromonosporaceae</taxon>
        <taxon>Catellatospora</taxon>
    </lineage>
</organism>
<evidence type="ECO:0008006" key="4">
    <source>
        <dbReference type="Google" id="ProtNLM"/>
    </source>
</evidence>
<feature type="transmembrane region" description="Helical" evidence="1">
    <location>
        <begin position="71"/>
        <end position="87"/>
    </location>
</feature>
<dbReference type="InterPro" id="IPR016566">
    <property type="entry name" value="UCP010219"/>
</dbReference>
<evidence type="ECO:0000256" key="1">
    <source>
        <dbReference type="SAM" id="Phobius"/>
    </source>
</evidence>
<feature type="transmembrane region" description="Helical" evidence="1">
    <location>
        <begin position="150"/>
        <end position="168"/>
    </location>
</feature>
<evidence type="ECO:0000313" key="3">
    <source>
        <dbReference type="Proteomes" id="UP000619293"/>
    </source>
</evidence>
<reference evidence="2 3" key="1">
    <citation type="submission" date="2021-01" db="EMBL/GenBank/DDBJ databases">
        <title>Whole genome shotgun sequence of Catellatospora chokoriensis NBRC 107358.</title>
        <authorList>
            <person name="Komaki H."/>
            <person name="Tamura T."/>
        </authorList>
    </citation>
    <scope>NUCLEOTIDE SEQUENCE [LARGE SCALE GENOMIC DNA]</scope>
    <source>
        <strain evidence="2 3">NBRC 107358</strain>
    </source>
</reference>
<sequence>MTATRPDPAGESFAELLGGRRAALDATLGPLAFGIAFVAGDRSIEWGVGAAIAVTVAIGVWRVLRGDKLSAVLVGLLGVVVAALIALRTNRPEDFFFIRIATNAASALAWAVSIMLRWPLLGVVVGAVLGQRGSWRRDPALLHAYSRASWVWVMQYVVRLAVWLPLFWAGQTEALVVSTIALTWPVVAACLAVSWYVMRRSLPKSHPGLRHPVLDTAPAGV</sequence>
<feature type="transmembrane region" description="Helical" evidence="1">
    <location>
        <begin position="46"/>
        <end position="64"/>
    </location>
</feature>
<feature type="transmembrane region" description="Helical" evidence="1">
    <location>
        <begin position="174"/>
        <end position="197"/>
    </location>
</feature>
<dbReference type="AlphaFoldDB" id="A0A8J3JYL7"/>
<protein>
    <recommendedName>
        <fullName evidence="4">DUF3159 domain-containing protein</fullName>
    </recommendedName>
</protein>
<keyword evidence="1" id="KW-0812">Transmembrane</keyword>
<evidence type="ECO:0000313" key="2">
    <source>
        <dbReference type="EMBL" id="GIF90854.1"/>
    </source>
</evidence>
<name>A0A8J3JYL7_9ACTN</name>
<feature type="transmembrane region" description="Helical" evidence="1">
    <location>
        <begin position="107"/>
        <end position="129"/>
    </location>
</feature>
<gene>
    <name evidence="2" type="ORF">Cch02nite_42980</name>
</gene>
<dbReference type="EMBL" id="BONG01000026">
    <property type="protein sequence ID" value="GIF90854.1"/>
    <property type="molecule type" value="Genomic_DNA"/>
</dbReference>
<dbReference type="Proteomes" id="UP000619293">
    <property type="component" value="Unassembled WGS sequence"/>
</dbReference>
<accession>A0A8J3JYL7</accession>
<keyword evidence="1" id="KW-0472">Membrane</keyword>
<keyword evidence="1" id="KW-1133">Transmembrane helix</keyword>